<proteinExistence type="predicted"/>
<accession>A0AAX6MMK9</accession>
<name>A0AAX6MMK9_9PEZI</name>
<dbReference type="PANTHER" id="PTHR12203">
    <property type="entry name" value="KDEL LYS-ASP-GLU-LEU CONTAINING - RELATED"/>
    <property type="match status" value="1"/>
</dbReference>
<feature type="transmembrane region" description="Helical" evidence="2">
    <location>
        <begin position="26"/>
        <end position="44"/>
    </location>
</feature>
<feature type="domain" description="Glycosyl transferase CAP10" evidence="3">
    <location>
        <begin position="207"/>
        <end position="441"/>
    </location>
</feature>
<evidence type="ECO:0000313" key="4">
    <source>
        <dbReference type="EMBL" id="KAK6953724.1"/>
    </source>
</evidence>
<feature type="compositionally biased region" description="Acidic residues" evidence="1">
    <location>
        <begin position="55"/>
        <end position="64"/>
    </location>
</feature>
<evidence type="ECO:0000256" key="1">
    <source>
        <dbReference type="SAM" id="MobiDB-lite"/>
    </source>
</evidence>
<protein>
    <recommendedName>
        <fullName evidence="3">Glycosyl transferase CAP10 domain-containing protein</fullName>
    </recommendedName>
</protein>
<keyword evidence="2" id="KW-1133">Transmembrane helix</keyword>
<feature type="compositionally biased region" description="Basic and acidic residues" evidence="1">
    <location>
        <begin position="71"/>
        <end position="84"/>
    </location>
</feature>
<evidence type="ECO:0000313" key="5">
    <source>
        <dbReference type="Proteomes" id="UP001369815"/>
    </source>
</evidence>
<sequence>MYISKSFFSRSQQGESPMARLRRLRWPILAIIFIVTAFTLLSHVRQPFEIPIEQSFEEPDEEYSSEPTEPPLRDPIDQPLRKPVEQPTPAISPPPDDAAWTFDAKRDSLNYGLSDSQCENAFPDLYQELDRARDFLLNQNKRVRESDVHVDAKKDYTGLSHGEFHVMISNGELYVIKEKKGEPDRSRGLAALASMYRAINAIPDPRSLPNVEFVMDIEDRAAKGEKNEERIRWTWARDEDNEWLWIMPDFDGWSYPDDGVGSYVQFREDVMEVEAEYPDGWDDKEDKLCWRGSLTVNRKLRTALLEASKGYDWSDVEAIDWHNRSNIMAMKDFCRFKYVAHTEGNSWSGRLRYLQNCESVPIIHKLNYIFHYQPLLKDSGPHQNYVKVGRDWSDLKAQMDGLVADPDRARRIAKESTRVFRDRYLTPAAEACYWRRMIRNWRAVMDFEPRRYETNKDGVKVRRGVSWERFAFRQDKSFEHGFWESDSGDTNEAV</sequence>
<dbReference type="SMART" id="SM00672">
    <property type="entry name" value="CAP10"/>
    <property type="match status" value="1"/>
</dbReference>
<comment type="caution">
    <text evidence="4">The sequence shown here is derived from an EMBL/GenBank/DDBJ whole genome shotgun (WGS) entry which is preliminary data.</text>
</comment>
<dbReference type="InterPro" id="IPR006598">
    <property type="entry name" value="CAP10"/>
</dbReference>
<dbReference type="Pfam" id="PF05686">
    <property type="entry name" value="Glyco_transf_90"/>
    <property type="match status" value="1"/>
</dbReference>
<evidence type="ECO:0000259" key="3">
    <source>
        <dbReference type="SMART" id="SM00672"/>
    </source>
</evidence>
<dbReference type="InterPro" id="IPR051091">
    <property type="entry name" value="O-Glucosyltr/Glycosyltrsf_90"/>
</dbReference>
<keyword evidence="2" id="KW-0812">Transmembrane</keyword>
<gene>
    <name evidence="4" type="ORF">Daesc_003686</name>
</gene>
<feature type="region of interest" description="Disordered" evidence="1">
    <location>
        <begin position="55"/>
        <end position="97"/>
    </location>
</feature>
<dbReference type="PANTHER" id="PTHR12203:SF107">
    <property type="entry name" value="GLYCOSYL TRANSFERASE CAP10 DOMAIN-CONTAINING PROTEIN"/>
    <property type="match status" value="1"/>
</dbReference>
<dbReference type="EMBL" id="JBANMG010000004">
    <property type="protein sequence ID" value="KAK6953724.1"/>
    <property type="molecule type" value="Genomic_DNA"/>
</dbReference>
<evidence type="ECO:0000256" key="2">
    <source>
        <dbReference type="SAM" id="Phobius"/>
    </source>
</evidence>
<dbReference type="AlphaFoldDB" id="A0AAX6MMK9"/>
<reference evidence="4 5" key="1">
    <citation type="journal article" date="2024" name="Front Chem Biol">
        <title>Unveiling the potential of Daldinia eschscholtzii MFLUCC 19-0629 through bioactivity and bioinformatics studies for enhanced sustainable agriculture production.</title>
        <authorList>
            <person name="Brooks S."/>
            <person name="Weaver J.A."/>
            <person name="Klomchit A."/>
            <person name="Alharthi S.A."/>
            <person name="Onlamun T."/>
            <person name="Nurani R."/>
            <person name="Vong T.K."/>
            <person name="Alberti F."/>
            <person name="Greco C."/>
        </authorList>
    </citation>
    <scope>NUCLEOTIDE SEQUENCE [LARGE SCALE GENOMIC DNA]</scope>
    <source>
        <strain evidence="4">MFLUCC 19-0629</strain>
    </source>
</reference>
<keyword evidence="5" id="KW-1185">Reference proteome</keyword>
<organism evidence="4 5">
    <name type="scientific">Daldinia eschscholtzii</name>
    <dbReference type="NCBI Taxonomy" id="292717"/>
    <lineage>
        <taxon>Eukaryota</taxon>
        <taxon>Fungi</taxon>
        <taxon>Dikarya</taxon>
        <taxon>Ascomycota</taxon>
        <taxon>Pezizomycotina</taxon>
        <taxon>Sordariomycetes</taxon>
        <taxon>Xylariomycetidae</taxon>
        <taxon>Xylariales</taxon>
        <taxon>Hypoxylaceae</taxon>
        <taxon>Daldinia</taxon>
    </lineage>
</organism>
<dbReference type="Proteomes" id="UP001369815">
    <property type="component" value="Unassembled WGS sequence"/>
</dbReference>
<keyword evidence="2" id="KW-0472">Membrane</keyword>